<accession>A0AA38SKC7</accession>
<dbReference type="Pfam" id="PF08284">
    <property type="entry name" value="RVP_2"/>
    <property type="match status" value="1"/>
</dbReference>
<protein>
    <submittedName>
        <fullName evidence="1">Uncharacterized protein</fullName>
    </submittedName>
</protein>
<dbReference type="EMBL" id="JARYMX010000006">
    <property type="protein sequence ID" value="KAJ9543973.1"/>
    <property type="molecule type" value="Genomic_DNA"/>
</dbReference>
<name>A0AA38SKC7_9ASTR</name>
<organism evidence="1 2">
    <name type="scientific">Centaurea solstitialis</name>
    <name type="common">yellow star-thistle</name>
    <dbReference type="NCBI Taxonomy" id="347529"/>
    <lineage>
        <taxon>Eukaryota</taxon>
        <taxon>Viridiplantae</taxon>
        <taxon>Streptophyta</taxon>
        <taxon>Embryophyta</taxon>
        <taxon>Tracheophyta</taxon>
        <taxon>Spermatophyta</taxon>
        <taxon>Magnoliopsida</taxon>
        <taxon>eudicotyledons</taxon>
        <taxon>Gunneridae</taxon>
        <taxon>Pentapetalae</taxon>
        <taxon>asterids</taxon>
        <taxon>campanulids</taxon>
        <taxon>Asterales</taxon>
        <taxon>Asteraceae</taxon>
        <taxon>Carduoideae</taxon>
        <taxon>Cardueae</taxon>
        <taxon>Centaureinae</taxon>
        <taxon>Centaurea</taxon>
    </lineage>
</organism>
<reference evidence="1" key="1">
    <citation type="submission" date="2023-03" db="EMBL/GenBank/DDBJ databases">
        <title>Chromosome-scale reference genome and RAD-based genetic map of yellow starthistle (Centaurea solstitialis) reveal putative structural variation and QTLs associated with invader traits.</title>
        <authorList>
            <person name="Reatini B."/>
            <person name="Cang F.A."/>
            <person name="Jiang Q."/>
            <person name="Mckibben M.T.W."/>
            <person name="Barker M.S."/>
            <person name="Rieseberg L.H."/>
            <person name="Dlugosch K.M."/>
        </authorList>
    </citation>
    <scope>NUCLEOTIDE SEQUENCE</scope>
    <source>
        <strain evidence="1">CAN-66</strain>
        <tissue evidence="1">Leaf</tissue>
    </source>
</reference>
<dbReference type="InterPro" id="IPR043502">
    <property type="entry name" value="DNA/RNA_pol_sf"/>
</dbReference>
<dbReference type="PANTHER" id="PTHR15503:SF42">
    <property type="entry name" value="ZINC FINGER, CCHC-TYPE, RETROTRANSPOSON GAG DOMAIN, ASPARTIC PEPTIDASE DOMAIN PROTEIN-RELATED"/>
    <property type="match status" value="1"/>
</dbReference>
<comment type="caution">
    <text evidence="1">The sequence shown here is derived from an EMBL/GenBank/DDBJ whole genome shotgun (WGS) entry which is preliminary data.</text>
</comment>
<dbReference type="SUPFAM" id="SSF56672">
    <property type="entry name" value="DNA/RNA polymerases"/>
    <property type="match status" value="1"/>
</dbReference>
<proteinExistence type="predicted"/>
<gene>
    <name evidence="1" type="ORF">OSB04_023680</name>
</gene>
<dbReference type="InterPro" id="IPR032567">
    <property type="entry name" value="RTL1-rel"/>
</dbReference>
<dbReference type="Gene3D" id="3.30.70.270">
    <property type="match status" value="1"/>
</dbReference>
<dbReference type="PANTHER" id="PTHR15503">
    <property type="entry name" value="LDOC1 RELATED"/>
    <property type="match status" value="1"/>
</dbReference>
<keyword evidence="2" id="KW-1185">Reference proteome</keyword>
<evidence type="ECO:0000313" key="1">
    <source>
        <dbReference type="EMBL" id="KAJ9543973.1"/>
    </source>
</evidence>
<sequence length="588" mass="66109">MKCHPEVHRRSSHPRFSSKRIHWTNKRSLKSGQVEMSVPENVLDTADQGAASVDAQPIPTEARALGTRPRSSIGGASGSGVMSVDVRGNAGRVVRTFAAPHMSRQEAGSTYLRNIEARARRARTHTFAEEHAAILADHEYMIGARITGFLKLRVLTVVASAHWVSEVEGAVCTSFCPMEMKRIREGLKKIDCRPSTKEQVESMTWEERYVSQIKVERLANKLLLMVQPTESIKEFVVAARCTDFHQVHEVARLARFGVEGNKVERARTQSHHASRKFKMTCQKSEARKDYPECSSRDCKEAARLLFTCFQPSHLVNEWPMSTVSVPNLGLAHVKIKEVDVPKSGGRVFQLTPKEAKVELNVVVGTIHDNSILALMLFDIGVSKSFVSLSFCKSFSIVKDKLENPLQVDIVDEKSRVVRDVYKGNVIEIEGVRFNIDLIPICMKEINVVVGIDWLGRKRAQIDCESSKIVGELTIIGDGKKKLPKVCSLAKFLALVIDSREEKREKVLVDVFSEDQFGIPPERQKSGGLERMCIDYKELKQIPLPRIDDLSYQLQGAAWFLKIDLRSGYHQLKVREEDVHKTVFSIPLG</sequence>
<dbReference type="Gene3D" id="2.40.70.10">
    <property type="entry name" value="Acid Proteases"/>
    <property type="match status" value="1"/>
</dbReference>
<evidence type="ECO:0000313" key="2">
    <source>
        <dbReference type="Proteomes" id="UP001172457"/>
    </source>
</evidence>
<dbReference type="InterPro" id="IPR021109">
    <property type="entry name" value="Peptidase_aspartic_dom_sf"/>
</dbReference>
<dbReference type="CDD" id="cd00303">
    <property type="entry name" value="retropepsin_like"/>
    <property type="match status" value="1"/>
</dbReference>
<dbReference type="Proteomes" id="UP001172457">
    <property type="component" value="Chromosome 6"/>
</dbReference>
<dbReference type="AlphaFoldDB" id="A0AA38SKC7"/>
<dbReference type="Gene3D" id="3.10.10.10">
    <property type="entry name" value="HIV Type 1 Reverse Transcriptase, subunit A, domain 1"/>
    <property type="match status" value="1"/>
</dbReference>
<dbReference type="InterPro" id="IPR043128">
    <property type="entry name" value="Rev_trsase/Diguanyl_cyclase"/>
</dbReference>